<reference evidence="8" key="1">
    <citation type="journal article" date="2015" name="Nature">
        <title>Complex archaea that bridge the gap between prokaryotes and eukaryotes.</title>
        <authorList>
            <person name="Spang A."/>
            <person name="Saw J.H."/>
            <person name="Jorgensen S.L."/>
            <person name="Zaremba-Niedzwiedzka K."/>
            <person name="Martijn J."/>
            <person name="Lind A.E."/>
            <person name="van Eijk R."/>
            <person name="Schleper C."/>
            <person name="Guy L."/>
            <person name="Ettema T.J."/>
        </authorList>
    </citation>
    <scope>NUCLEOTIDE SEQUENCE</scope>
</reference>
<evidence type="ECO:0000256" key="4">
    <source>
        <dbReference type="ARBA" id="ARBA00022989"/>
    </source>
</evidence>
<organism evidence="8">
    <name type="scientific">marine sediment metagenome</name>
    <dbReference type="NCBI Taxonomy" id="412755"/>
    <lineage>
        <taxon>unclassified sequences</taxon>
        <taxon>metagenomes</taxon>
        <taxon>ecological metagenomes</taxon>
    </lineage>
</organism>
<evidence type="ECO:0000256" key="7">
    <source>
        <dbReference type="SAM" id="Phobius"/>
    </source>
</evidence>
<feature type="transmembrane region" description="Helical" evidence="7">
    <location>
        <begin position="63"/>
        <end position="83"/>
    </location>
</feature>
<feature type="compositionally biased region" description="Basic and acidic residues" evidence="6">
    <location>
        <begin position="147"/>
        <end position="159"/>
    </location>
</feature>
<name>A0A0F9WHH8_9ZZZZ</name>
<dbReference type="AlphaFoldDB" id="A0A0F9WHH8"/>
<sequence length="159" mass="17864">MKHMTGLLFFLALLWWVLSGYTKPLLISLGIVSVLFVAFVAHRMDVVDEESHPLHLSMKLVRYWLYLLWEIGVSNVKMVVTILSRNPDIDPRIINVRINQRSELGKVVLGNSVTLTPGTVTLQVEGDMIEVHALNEESAEGVEQGTLDERVPASIEEKS</sequence>
<dbReference type="GO" id="GO:0008324">
    <property type="term" value="F:monoatomic cation transmembrane transporter activity"/>
    <property type="evidence" value="ECO:0007669"/>
    <property type="project" value="InterPro"/>
</dbReference>
<gene>
    <name evidence="8" type="ORF">LCGC14_0014670</name>
</gene>
<keyword evidence="2" id="KW-1003">Cell membrane</keyword>
<comment type="caution">
    <text evidence="8">The sequence shown here is derived from an EMBL/GenBank/DDBJ whole genome shotgun (WGS) entry which is preliminary data.</text>
</comment>
<comment type="subcellular location">
    <subcellularLocation>
        <location evidence="1">Cell membrane</location>
        <topology evidence="1">Multi-pass membrane protein</topology>
    </subcellularLocation>
</comment>
<accession>A0A0F9WHH8</accession>
<proteinExistence type="predicted"/>
<evidence type="ECO:0000313" key="8">
    <source>
        <dbReference type="EMBL" id="KKO11963.1"/>
    </source>
</evidence>
<dbReference type="EMBL" id="LAZR01000002">
    <property type="protein sequence ID" value="KKO11963.1"/>
    <property type="molecule type" value="Genomic_DNA"/>
</dbReference>
<keyword evidence="3 7" id="KW-0812">Transmembrane</keyword>
<evidence type="ECO:0000256" key="5">
    <source>
        <dbReference type="ARBA" id="ARBA00023136"/>
    </source>
</evidence>
<evidence type="ECO:0000256" key="3">
    <source>
        <dbReference type="ARBA" id="ARBA00022692"/>
    </source>
</evidence>
<evidence type="ECO:0000256" key="6">
    <source>
        <dbReference type="SAM" id="MobiDB-lite"/>
    </source>
</evidence>
<keyword evidence="4 7" id="KW-1133">Transmembrane helix</keyword>
<dbReference type="PANTHER" id="PTHR34584:SF1">
    <property type="entry name" value="NA(+)_H(+) ANTIPORTER SUBUNIT E1"/>
    <property type="match status" value="1"/>
</dbReference>
<dbReference type="InterPro" id="IPR002758">
    <property type="entry name" value="Cation_antiport_E"/>
</dbReference>
<evidence type="ECO:0000256" key="2">
    <source>
        <dbReference type="ARBA" id="ARBA00022475"/>
    </source>
</evidence>
<evidence type="ECO:0000256" key="1">
    <source>
        <dbReference type="ARBA" id="ARBA00004651"/>
    </source>
</evidence>
<evidence type="ECO:0008006" key="9">
    <source>
        <dbReference type="Google" id="ProtNLM"/>
    </source>
</evidence>
<dbReference type="GO" id="GO:0005886">
    <property type="term" value="C:plasma membrane"/>
    <property type="evidence" value="ECO:0007669"/>
    <property type="project" value="UniProtKB-SubCell"/>
</dbReference>
<feature type="region of interest" description="Disordered" evidence="6">
    <location>
        <begin position="139"/>
        <end position="159"/>
    </location>
</feature>
<dbReference type="Pfam" id="PF01899">
    <property type="entry name" value="MNHE"/>
    <property type="match status" value="1"/>
</dbReference>
<dbReference type="PANTHER" id="PTHR34584">
    <property type="entry name" value="NA(+)/H(+) ANTIPORTER SUBUNIT E1"/>
    <property type="match status" value="1"/>
</dbReference>
<protein>
    <recommendedName>
        <fullName evidence="9">Cation antiporter</fullName>
    </recommendedName>
</protein>
<keyword evidence="5 7" id="KW-0472">Membrane</keyword>